<dbReference type="InterPro" id="IPR002048">
    <property type="entry name" value="EF_hand_dom"/>
</dbReference>
<dbReference type="GO" id="GO:0005509">
    <property type="term" value="F:calcium ion binding"/>
    <property type="evidence" value="ECO:0007669"/>
    <property type="project" value="InterPro"/>
</dbReference>
<dbReference type="PROSITE" id="PS50297">
    <property type="entry name" value="ANK_REP_REGION"/>
    <property type="match status" value="2"/>
</dbReference>
<gene>
    <name evidence="5" type="ORF">TrRE_jg5437</name>
</gene>
<comment type="caution">
    <text evidence="5">The sequence shown here is derived from an EMBL/GenBank/DDBJ whole genome shotgun (WGS) entry which is preliminary data.</text>
</comment>
<evidence type="ECO:0000259" key="4">
    <source>
        <dbReference type="PROSITE" id="PS50222"/>
    </source>
</evidence>
<feature type="domain" description="EF-hand" evidence="4">
    <location>
        <begin position="1"/>
        <end position="35"/>
    </location>
</feature>
<evidence type="ECO:0000313" key="5">
    <source>
        <dbReference type="EMBL" id="GMI04033.1"/>
    </source>
</evidence>
<sequence length="260" mass="28839">MEQKARDAWSEIDENGIGKVEVTELPLLLENLGMPPSPELEMELDRDGNGLVYRDDFVNWAVINHEKSGELAGGGLEEGSTTSSNLLGLSPDELWKKVEKMAASAKNMTSSDIHEAAWKGDLELLKKYVYIDPSLSNSPDDSEWGGDYTPLHYAAYQGHADICEFLIDDPMVDINRRTVTGCTPLFLAAQQGKAGVVRMLLLAGASPVIAEDEYYFTPIDVARQHKDAVFSIFKSGEEWDYEKWRQGEKGGGGLLHRVQM</sequence>
<dbReference type="PRINTS" id="PR01415">
    <property type="entry name" value="ANKYRIN"/>
</dbReference>
<keyword evidence="2 3" id="KW-0040">ANK repeat</keyword>
<dbReference type="Pfam" id="PF12796">
    <property type="entry name" value="Ank_2"/>
    <property type="match status" value="1"/>
</dbReference>
<organism evidence="5 6">
    <name type="scientific">Triparma retinervis</name>
    <dbReference type="NCBI Taxonomy" id="2557542"/>
    <lineage>
        <taxon>Eukaryota</taxon>
        <taxon>Sar</taxon>
        <taxon>Stramenopiles</taxon>
        <taxon>Ochrophyta</taxon>
        <taxon>Bolidophyceae</taxon>
        <taxon>Parmales</taxon>
        <taxon>Triparmaceae</taxon>
        <taxon>Triparma</taxon>
    </lineage>
</organism>
<dbReference type="Gene3D" id="1.10.238.10">
    <property type="entry name" value="EF-hand"/>
    <property type="match status" value="1"/>
</dbReference>
<accession>A0A9W7CE02</accession>
<proteinExistence type="predicted"/>
<dbReference type="InterPro" id="IPR002110">
    <property type="entry name" value="Ankyrin_rpt"/>
</dbReference>
<dbReference type="Pfam" id="PF13499">
    <property type="entry name" value="EF-hand_7"/>
    <property type="match status" value="1"/>
</dbReference>
<dbReference type="Gene3D" id="1.25.40.20">
    <property type="entry name" value="Ankyrin repeat-containing domain"/>
    <property type="match status" value="1"/>
</dbReference>
<keyword evidence="1" id="KW-0677">Repeat</keyword>
<evidence type="ECO:0000256" key="3">
    <source>
        <dbReference type="PROSITE-ProRule" id="PRU00023"/>
    </source>
</evidence>
<name>A0A9W7CE02_9STRA</name>
<dbReference type="PANTHER" id="PTHR24198">
    <property type="entry name" value="ANKYRIN REPEAT AND PROTEIN KINASE DOMAIN-CONTAINING PROTEIN"/>
    <property type="match status" value="1"/>
</dbReference>
<dbReference type="AlphaFoldDB" id="A0A9W7CE02"/>
<dbReference type="SUPFAM" id="SSF48403">
    <property type="entry name" value="Ankyrin repeat"/>
    <property type="match status" value="1"/>
</dbReference>
<feature type="repeat" description="ANK" evidence="3">
    <location>
        <begin position="146"/>
        <end position="168"/>
    </location>
</feature>
<dbReference type="PROSITE" id="PS50222">
    <property type="entry name" value="EF_HAND_2"/>
    <property type="match status" value="1"/>
</dbReference>
<reference evidence="5" key="1">
    <citation type="submission" date="2022-07" db="EMBL/GenBank/DDBJ databases">
        <title>Genome analysis of Parmales, a sister group of diatoms, reveals the evolutionary specialization of diatoms from phago-mixotrophs to photoautotrophs.</title>
        <authorList>
            <person name="Ban H."/>
            <person name="Sato S."/>
            <person name="Yoshikawa S."/>
            <person name="Kazumasa Y."/>
            <person name="Nakamura Y."/>
            <person name="Ichinomiya M."/>
            <person name="Saitoh K."/>
            <person name="Sato N."/>
            <person name="Blanc-Mathieu R."/>
            <person name="Endo H."/>
            <person name="Kuwata A."/>
            <person name="Ogata H."/>
        </authorList>
    </citation>
    <scope>NUCLEOTIDE SEQUENCE</scope>
</reference>
<dbReference type="SUPFAM" id="SSF47473">
    <property type="entry name" value="EF-hand"/>
    <property type="match status" value="1"/>
</dbReference>
<keyword evidence="6" id="KW-1185">Reference proteome</keyword>
<evidence type="ECO:0000256" key="2">
    <source>
        <dbReference type="ARBA" id="ARBA00023043"/>
    </source>
</evidence>
<dbReference type="OrthoDB" id="202323at2759"/>
<evidence type="ECO:0000256" key="1">
    <source>
        <dbReference type="ARBA" id="ARBA00022737"/>
    </source>
</evidence>
<feature type="repeat" description="ANK" evidence="3">
    <location>
        <begin position="180"/>
        <end position="212"/>
    </location>
</feature>
<dbReference type="Proteomes" id="UP001165082">
    <property type="component" value="Unassembled WGS sequence"/>
</dbReference>
<dbReference type="PROSITE" id="PS50088">
    <property type="entry name" value="ANK_REPEAT"/>
    <property type="match status" value="2"/>
</dbReference>
<dbReference type="InterPro" id="IPR036770">
    <property type="entry name" value="Ankyrin_rpt-contain_sf"/>
</dbReference>
<dbReference type="SMART" id="SM00248">
    <property type="entry name" value="ANK"/>
    <property type="match status" value="2"/>
</dbReference>
<dbReference type="PANTHER" id="PTHR24198:SF165">
    <property type="entry name" value="ANKYRIN REPEAT-CONTAINING PROTEIN-RELATED"/>
    <property type="match status" value="1"/>
</dbReference>
<evidence type="ECO:0000313" key="6">
    <source>
        <dbReference type="Proteomes" id="UP001165082"/>
    </source>
</evidence>
<protein>
    <recommendedName>
        <fullName evidence="4">EF-hand domain-containing protein</fullName>
    </recommendedName>
</protein>
<dbReference type="InterPro" id="IPR011992">
    <property type="entry name" value="EF-hand-dom_pair"/>
</dbReference>
<dbReference type="EMBL" id="BRXZ01000058">
    <property type="protein sequence ID" value="GMI04033.1"/>
    <property type="molecule type" value="Genomic_DNA"/>
</dbReference>